<comment type="caution">
    <text evidence="1">The sequence shown here is derived from an EMBL/GenBank/DDBJ whole genome shotgun (WGS) entry which is preliminary data.</text>
</comment>
<dbReference type="AlphaFoldDB" id="G9NSK0"/>
<dbReference type="Proteomes" id="UP000005426">
    <property type="component" value="Unassembled WGS sequence"/>
</dbReference>
<dbReference type="EMBL" id="ABDG02000022">
    <property type="protein sequence ID" value="EHK46398.1"/>
    <property type="molecule type" value="Genomic_DNA"/>
</dbReference>
<name>G9NSK0_HYPAI</name>
<protein>
    <submittedName>
        <fullName evidence="1">Uncharacterized protein</fullName>
    </submittedName>
</protein>
<evidence type="ECO:0000313" key="1">
    <source>
        <dbReference type="EMBL" id="EHK46398.1"/>
    </source>
</evidence>
<reference evidence="1 2" key="1">
    <citation type="journal article" date="2011" name="Genome Biol.">
        <title>Comparative genome sequence analysis underscores mycoparasitism as the ancestral life style of Trichoderma.</title>
        <authorList>
            <person name="Kubicek C.P."/>
            <person name="Herrera-Estrella A."/>
            <person name="Seidl-Seiboth V."/>
            <person name="Martinez D.A."/>
            <person name="Druzhinina I.S."/>
            <person name="Thon M."/>
            <person name="Zeilinger S."/>
            <person name="Casas-Flores S."/>
            <person name="Horwitz B.A."/>
            <person name="Mukherjee P.K."/>
            <person name="Mukherjee M."/>
            <person name="Kredics L."/>
            <person name="Alcaraz L.D."/>
            <person name="Aerts A."/>
            <person name="Antal Z."/>
            <person name="Atanasova L."/>
            <person name="Cervantes-Badillo M.G."/>
            <person name="Challacombe J."/>
            <person name="Chertkov O."/>
            <person name="McCluskey K."/>
            <person name="Coulpier F."/>
            <person name="Deshpande N."/>
            <person name="von Doehren H."/>
            <person name="Ebbole D.J."/>
            <person name="Esquivel-Naranjo E.U."/>
            <person name="Fekete E."/>
            <person name="Flipphi M."/>
            <person name="Glaser F."/>
            <person name="Gomez-Rodriguez E.Y."/>
            <person name="Gruber S."/>
            <person name="Han C."/>
            <person name="Henrissat B."/>
            <person name="Hermosa R."/>
            <person name="Hernandez-Onate M."/>
            <person name="Karaffa L."/>
            <person name="Kosti I."/>
            <person name="Le Crom S."/>
            <person name="Lindquist E."/>
            <person name="Lucas S."/>
            <person name="Luebeck M."/>
            <person name="Luebeck P.S."/>
            <person name="Margeot A."/>
            <person name="Metz B."/>
            <person name="Misra M."/>
            <person name="Nevalainen H."/>
            <person name="Omann M."/>
            <person name="Packer N."/>
            <person name="Perrone G."/>
            <person name="Uresti-Rivera E.E."/>
            <person name="Salamov A."/>
            <person name="Schmoll M."/>
            <person name="Seiboth B."/>
            <person name="Shapiro H."/>
            <person name="Sukno S."/>
            <person name="Tamayo-Ramos J.A."/>
            <person name="Tisch D."/>
            <person name="Wiest A."/>
            <person name="Wilkinson H.H."/>
            <person name="Zhang M."/>
            <person name="Coutinho P.M."/>
            <person name="Kenerley C.M."/>
            <person name="Monte E."/>
            <person name="Baker S.E."/>
            <person name="Grigoriev I.V."/>
        </authorList>
    </citation>
    <scope>NUCLEOTIDE SEQUENCE [LARGE SCALE GENOMIC DNA]</scope>
    <source>
        <strain evidence="2">ATCC 20476 / IMI 206040</strain>
    </source>
</reference>
<proteinExistence type="predicted"/>
<keyword evidence="2" id="KW-1185">Reference proteome</keyword>
<accession>G9NSK0</accession>
<evidence type="ECO:0000313" key="2">
    <source>
        <dbReference type="Proteomes" id="UP000005426"/>
    </source>
</evidence>
<sequence>MASVLSNTPKAAIYMSLNSKQRTILSAIKDSVTESAKQNPLEWAHAAFFYELEPDH</sequence>
<dbReference type="HOGENOM" id="CLU_3014439_0_0_1"/>
<gene>
    <name evidence="1" type="ORF">TRIATDRAFT_299067</name>
</gene>
<organism evidence="1 2">
    <name type="scientific">Hypocrea atroviridis (strain ATCC 20476 / IMI 206040)</name>
    <name type="common">Trichoderma atroviride</name>
    <dbReference type="NCBI Taxonomy" id="452589"/>
    <lineage>
        <taxon>Eukaryota</taxon>
        <taxon>Fungi</taxon>
        <taxon>Dikarya</taxon>
        <taxon>Ascomycota</taxon>
        <taxon>Pezizomycotina</taxon>
        <taxon>Sordariomycetes</taxon>
        <taxon>Hypocreomycetidae</taxon>
        <taxon>Hypocreales</taxon>
        <taxon>Hypocreaceae</taxon>
        <taxon>Trichoderma</taxon>
    </lineage>
</organism>